<comment type="caution">
    <text evidence="1">The sequence shown here is derived from an EMBL/GenBank/DDBJ whole genome shotgun (WGS) entry which is preliminary data.</text>
</comment>
<dbReference type="AlphaFoldDB" id="A0A917M251"/>
<reference evidence="1" key="2">
    <citation type="submission" date="2020-09" db="EMBL/GenBank/DDBJ databases">
        <authorList>
            <person name="Sun Q."/>
            <person name="Zhou Y."/>
        </authorList>
    </citation>
    <scope>NUCLEOTIDE SEQUENCE</scope>
    <source>
        <strain evidence="1">CGMCC 1.12187</strain>
    </source>
</reference>
<proteinExistence type="predicted"/>
<dbReference type="RefSeq" id="WP_188540547.1">
    <property type="nucleotide sequence ID" value="NZ_BMEQ01000052.1"/>
</dbReference>
<dbReference type="EMBL" id="BMEQ01000052">
    <property type="protein sequence ID" value="GGG72052.1"/>
    <property type="molecule type" value="Genomic_DNA"/>
</dbReference>
<organism evidence="1 2">
    <name type="scientific">Kocuria dechangensis</name>
    <dbReference type="NCBI Taxonomy" id="1176249"/>
    <lineage>
        <taxon>Bacteria</taxon>
        <taxon>Bacillati</taxon>
        <taxon>Actinomycetota</taxon>
        <taxon>Actinomycetes</taxon>
        <taxon>Micrococcales</taxon>
        <taxon>Micrococcaceae</taxon>
        <taxon>Kocuria</taxon>
    </lineage>
</organism>
<gene>
    <name evidence="1" type="ORF">GCM10011374_41000</name>
</gene>
<name>A0A917M251_9MICC</name>
<keyword evidence="2" id="KW-1185">Reference proteome</keyword>
<evidence type="ECO:0000313" key="1">
    <source>
        <dbReference type="EMBL" id="GGG72052.1"/>
    </source>
</evidence>
<protein>
    <submittedName>
        <fullName evidence="1">Uncharacterized protein</fullName>
    </submittedName>
</protein>
<evidence type="ECO:0000313" key="2">
    <source>
        <dbReference type="Proteomes" id="UP000638848"/>
    </source>
</evidence>
<sequence length="115" mass="11993">MSVCDVPSSAPDTGPVRVSPGIGVGLVFDPTPSVDVSRLSRYRMRADRPGLDLRAGESVLCAAYEPAGLGLVVLVRCEADGHSPGALIPVEELEYLGPAPEPLAQGAWSRPGTRI</sequence>
<reference evidence="1" key="1">
    <citation type="journal article" date="2014" name="Int. J. Syst. Evol. Microbiol.">
        <title>Complete genome sequence of Corynebacterium casei LMG S-19264T (=DSM 44701T), isolated from a smear-ripened cheese.</title>
        <authorList>
            <consortium name="US DOE Joint Genome Institute (JGI-PGF)"/>
            <person name="Walter F."/>
            <person name="Albersmeier A."/>
            <person name="Kalinowski J."/>
            <person name="Ruckert C."/>
        </authorList>
    </citation>
    <scope>NUCLEOTIDE SEQUENCE</scope>
    <source>
        <strain evidence="1">CGMCC 1.12187</strain>
    </source>
</reference>
<accession>A0A917M251</accession>
<dbReference type="Proteomes" id="UP000638848">
    <property type="component" value="Unassembled WGS sequence"/>
</dbReference>